<reference evidence="2" key="1">
    <citation type="submission" date="2021-10" db="EMBL/GenBank/DDBJ databases">
        <title>Melipona bicolor Genome sequencing and assembly.</title>
        <authorList>
            <person name="Araujo N.S."/>
            <person name="Arias M.C."/>
        </authorList>
    </citation>
    <scope>NUCLEOTIDE SEQUENCE</scope>
    <source>
        <strain evidence="2">USP_2M_L1-L4_2017</strain>
        <tissue evidence="2">Whole body</tissue>
    </source>
</reference>
<evidence type="ECO:0000313" key="3">
    <source>
        <dbReference type="Proteomes" id="UP001177670"/>
    </source>
</evidence>
<comment type="caution">
    <text evidence="2">The sequence shown here is derived from an EMBL/GenBank/DDBJ whole genome shotgun (WGS) entry which is preliminary data.</text>
</comment>
<keyword evidence="3" id="KW-1185">Reference proteome</keyword>
<accession>A0AA40GHI3</accession>
<feature type="region of interest" description="Disordered" evidence="1">
    <location>
        <begin position="1"/>
        <end position="40"/>
    </location>
</feature>
<protein>
    <submittedName>
        <fullName evidence="2">Uncharacterized protein</fullName>
    </submittedName>
</protein>
<organism evidence="2 3">
    <name type="scientific">Melipona bicolor</name>
    <dbReference type="NCBI Taxonomy" id="60889"/>
    <lineage>
        <taxon>Eukaryota</taxon>
        <taxon>Metazoa</taxon>
        <taxon>Ecdysozoa</taxon>
        <taxon>Arthropoda</taxon>
        <taxon>Hexapoda</taxon>
        <taxon>Insecta</taxon>
        <taxon>Pterygota</taxon>
        <taxon>Neoptera</taxon>
        <taxon>Endopterygota</taxon>
        <taxon>Hymenoptera</taxon>
        <taxon>Apocrita</taxon>
        <taxon>Aculeata</taxon>
        <taxon>Apoidea</taxon>
        <taxon>Anthophila</taxon>
        <taxon>Apidae</taxon>
        <taxon>Melipona</taxon>
    </lineage>
</organism>
<gene>
    <name evidence="2" type="ORF">K0M31_002342</name>
</gene>
<dbReference type="Proteomes" id="UP001177670">
    <property type="component" value="Unassembled WGS sequence"/>
</dbReference>
<dbReference type="AlphaFoldDB" id="A0AA40GHI3"/>
<feature type="compositionally biased region" description="Basic and acidic residues" evidence="1">
    <location>
        <begin position="1"/>
        <end position="11"/>
    </location>
</feature>
<feature type="compositionally biased region" description="Polar residues" evidence="1">
    <location>
        <begin position="27"/>
        <end position="38"/>
    </location>
</feature>
<dbReference type="EMBL" id="JAHYIQ010000001">
    <property type="protein sequence ID" value="KAK1137847.1"/>
    <property type="molecule type" value="Genomic_DNA"/>
</dbReference>
<evidence type="ECO:0000256" key="1">
    <source>
        <dbReference type="SAM" id="MobiDB-lite"/>
    </source>
</evidence>
<proteinExistence type="predicted"/>
<name>A0AA40GHI3_9HYME</name>
<sequence length="66" mass="7321">MGNTDSAHDVEMSSLSTGANDRPYIRVNTSEQLSSNLRTPMRPMIAEYDPKKHGVKTELSDTVLVK</sequence>
<evidence type="ECO:0000313" key="2">
    <source>
        <dbReference type="EMBL" id="KAK1137847.1"/>
    </source>
</evidence>